<dbReference type="AlphaFoldDB" id="A0A7H1B7G6"/>
<dbReference type="GO" id="GO:0030428">
    <property type="term" value="C:cell septum"/>
    <property type="evidence" value="ECO:0007669"/>
    <property type="project" value="UniProtKB-SubCell"/>
</dbReference>
<evidence type="ECO:0000256" key="1">
    <source>
        <dbReference type="ARBA" id="ARBA00004431"/>
    </source>
</evidence>
<dbReference type="KEGG" id="sxn:IAG42_14320"/>
<evidence type="ECO:0000256" key="4">
    <source>
        <dbReference type="ARBA" id="ARBA00022969"/>
    </source>
</evidence>
<dbReference type="RefSeq" id="WP_188337383.1">
    <property type="nucleotide sequence ID" value="NZ_CP061281.1"/>
</dbReference>
<gene>
    <name evidence="7" type="ORF">IAG42_14320</name>
</gene>
<keyword evidence="3 7" id="KW-0132">Cell division</keyword>
<dbReference type="Pfam" id="PF04686">
    <property type="entry name" value="SsgA"/>
    <property type="match status" value="1"/>
</dbReference>
<keyword evidence="6" id="KW-0131">Cell cycle</keyword>
<dbReference type="InterPro" id="IPR006776">
    <property type="entry name" value="SsgB"/>
</dbReference>
<keyword evidence="5" id="KW-0717">Septation</keyword>
<dbReference type="Proteomes" id="UP000516428">
    <property type="component" value="Chromosome"/>
</dbReference>
<evidence type="ECO:0000256" key="6">
    <source>
        <dbReference type="ARBA" id="ARBA00023306"/>
    </source>
</evidence>
<dbReference type="Gene3D" id="2.30.31.20">
    <property type="entry name" value="Sporulation-specific cell division protein SsgB"/>
    <property type="match status" value="1"/>
</dbReference>
<accession>A0A7H1B7G6</accession>
<keyword evidence="4" id="KW-0749">Sporulation</keyword>
<comment type="similarity">
    <text evidence="2">Belongs to the SsgA family.</text>
</comment>
<evidence type="ECO:0000256" key="3">
    <source>
        <dbReference type="ARBA" id="ARBA00022618"/>
    </source>
</evidence>
<evidence type="ECO:0000256" key="2">
    <source>
        <dbReference type="ARBA" id="ARBA00009323"/>
    </source>
</evidence>
<reference evidence="7 8" key="1">
    <citation type="submission" date="2020-09" db="EMBL/GenBank/DDBJ databases">
        <title>A novel species.</title>
        <authorList>
            <person name="Gao J."/>
        </authorList>
    </citation>
    <scope>NUCLEOTIDE SEQUENCE [LARGE SCALE GENOMIC DNA]</scope>
    <source>
        <strain evidence="7 8">CRXT-Y-14</strain>
    </source>
</reference>
<keyword evidence="8" id="KW-1185">Reference proteome</keyword>
<evidence type="ECO:0000313" key="8">
    <source>
        <dbReference type="Proteomes" id="UP000516428"/>
    </source>
</evidence>
<comment type="subcellular location">
    <subcellularLocation>
        <location evidence="1">Cell septum</location>
    </subcellularLocation>
</comment>
<sequence>MSRTGAGLEAWTSGSITQGAERHPCAVLLRYEADDPFVVTLTVSPGTAASPRTSSRWVISRDLLTAGLGGAVGIGAVSVLPGQNPDEPAHVTIRVQEQGAGRGTETLIRLGHAALMTYLERSHALQPFGTEPTEMALDRELARILGDGDGHA</sequence>
<protein>
    <submittedName>
        <fullName evidence="7">SsgA family sporulation/cell division regulator</fullName>
    </submittedName>
</protein>
<evidence type="ECO:0000313" key="7">
    <source>
        <dbReference type="EMBL" id="QNS04671.1"/>
    </source>
</evidence>
<organism evidence="7 8">
    <name type="scientific">Streptomyces xanthii</name>
    <dbReference type="NCBI Taxonomy" id="2768069"/>
    <lineage>
        <taxon>Bacteria</taxon>
        <taxon>Bacillati</taxon>
        <taxon>Actinomycetota</taxon>
        <taxon>Actinomycetes</taxon>
        <taxon>Kitasatosporales</taxon>
        <taxon>Streptomycetaceae</taxon>
        <taxon>Streptomyces</taxon>
    </lineage>
</organism>
<dbReference type="GO" id="GO:0000917">
    <property type="term" value="P:division septum assembly"/>
    <property type="evidence" value="ECO:0007669"/>
    <property type="project" value="UniProtKB-KW"/>
</dbReference>
<dbReference type="GO" id="GO:0030435">
    <property type="term" value="P:sporulation resulting in formation of a cellular spore"/>
    <property type="evidence" value="ECO:0007669"/>
    <property type="project" value="UniProtKB-KW"/>
</dbReference>
<dbReference type="InterPro" id="IPR038658">
    <property type="entry name" value="SsgB_sf"/>
</dbReference>
<dbReference type="EMBL" id="CP061281">
    <property type="protein sequence ID" value="QNS04671.1"/>
    <property type="molecule type" value="Genomic_DNA"/>
</dbReference>
<evidence type="ECO:0000256" key="5">
    <source>
        <dbReference type="ARBA" id="ARBA00023210"/>
    </source>
</evidence>
<proteinExistence type="inferred from homology"/>
<name>A0A7H1B7G6_9ACTN</name>